<gene>
    <name evidence="2" type="ORF">FXV77_12960</name>
</gene>
<dbReference type="EMBL" id="VTAV01000009">
    <property type="protein sequence ID" value="TYR35302.1"/>
    <property type="molecule type" value="Genomic_DNA"/>
</dbReference>
<protein>
    <submittedName>
        <fullName evidence="2">AAA family ATPase</fullName>
    </submittedName>
</protein>
<dbReference type="InterPro" id="IPR027417">
    <property type="entry name" value="P-loop_NTPase"/>
</dbReference>
<dbReference type="InterPro" id="IPR038727">
    <property type="entry name" value="NadR/Ttd14_AAA_dom"/>
</dbReference>
<dbReference type="Pfam" id="PF13521">
    <property type="entry name" value="AAA_28"/>
    <property type="match status" value="1"/>
</dbReference>
<organism evidence="2 3">
    <name type="scientific">Sphingobacterium phlebotomi</name>
    <dbReference type="NCBI Taxonomy" id="2605433"/>
    <lineage>
        <taxon>Bacteria</taxon>
        <taxon>Pseudomonadati</taxon>
        <taxon>Bacteroidota</taxon>
        <taxon>Sphingobacteriia</taxon>
        <taxon>Sphingobacteriales</taxon>
        <taxon>Sphingobacteriaceae</taxon>
        <taxon>Sphingobacterium</taxon>
    </lineage>
</organism>
<evidence type="ECO:0000313" key="2">
    <source>
        <dbReference type="EMBL" id="TYR35302.1"/>
    </source>
</evidence>
<comment type="caution">
    <text evidence="2">The sequence shown here is derived from an EMBL/GenBank/DDBJ whole genome shotgun (WGS) entry which is preliminary data.</text>
</comment>
<evidence type="ECO:0000259" key="1">
    <source>
        <dbReference type="Pfam" id="PF13521"/>
    </source>
</evidence>
<dbReference type="RefSeq" id="WP_148919661.1">
    <property type="nucleotide sequence ID" value="NZ_VTAV01000009.1"/>
</dbReference>
<dbReference type="AlphaFoldDB" id="A0A5D4H4T2"/>
<dbReference type="Proteomes" id="UP000322362">
    <property type="component" value="Unassembled WGS sequence"/>
</dbReference>
<dbReference type="SUPFAM" id="SSF52540">
    <property type="entry name" value="P-loop containing nucleoside triphosphate hydrolases"/>
    <property type="match status" value="1"/>
</dbReference>
<name>A0A5D4H4T2_9SPHI</name>
<proteinExistence type="predicted"/>
<dbReference type="Gene3D" id="3.40.50.300">
    <property type="entry name" value="P-loop containing nucleotide triphosphate hydrolases"/>
    <property type="match status" value="1"/>
</dbReference>
<reference evidence="2 3" key="1">
    <citation type="submission" date="2019-08" db="EMBL/GenBank/DDBJ databases">
        <title>Phlebobacter frassis gen. nov. sp. nov., a new member of family Sphingobacteriaceae isolated from sand fly rearing media.</title>
        <authorList>
            <person name="Kakumanu M.L."/>
            <person name="Marayati B.F."/>
            <person name="Wada-Katsumata A."/>
            <person name="Wasserberg G."/>
            <person name="Schal C."/>
            <person name="Apperson C.S."/>
            <person name="Ponnusamy L."/>
        </authorList>
    </citation>
    <scope>NUCLEOTIDE SEQUENCE [LARGE SCALE GENOMIC DNA]</scope>
    <source>
        <strain evidence="2 3">SSI9</strain>
    </source>
</reference>
<evidence type="ECO:0000313" key="3">
    <source>
        <dbReference type="Proteomes" id="UP000322362"/>
    </source>
</evidence>
<sequence>MEIVTNEKAIVITGGPGMGKTSIIDMLRQAGYPCIGESGRQIIRQQLKIKGTSLPWADREAYAMEMFRTGLTDYKLASENDTYTFFDRGLPDVIGYLKLCELPVPDHLWLATKRNRYHNKVFITPPWPEIYVNDKERKQSLEEAIATYEAMAEVYATLGYTIIEIPKLSLEERVSFLINFLILS</sequence>
<keyword evidence="3" id="KW-1185">Reference proteome</keyword>
<accession>A0A5D4H4T2</accession>
<feature type="domain" description="NadR/Ttd14 AAA" evidence="1">
    <location>
        <begin position="10"/>
        <end position="173"/>
    </location>
</feature>